<dbReference type="Pfam" id="PF00989">
    <property type="entry name" value="PAS"/>
    <property type="match status" value="1"/>
</dbReference>
<dbReference type="OrthoDB" id="513289at2"/>
<dbReference type="NCBIfam" id="TIGR00229">
    <property type="entry name" value="sensory_box"/>
    <property type="match status" value="1"/>
</dbReference>
<proteinExistence type="predicted"/>
<dbReference type="Gene3D" id="3.30.450.20">
    <property type="entry name" value="PAS domain"/>
    <property type="match status" value="1"/>
</dbReference>
<evidence type="ECO:0000313" key="3">
    <source>
        <dbReference type="Proteomes" id="UP000017396"/>
    </source>
</evidence>
<gene>
    <name evidence="2" type="ORF">GKIL_2885</name>
</gene>
<dbReference type="SUPFAM" id="SSF55785">
    <property type="entry name" value="PYP-like sensor domain (PAS domain)"/>
    <property type="match status" value="1"/>
</dbReference>
<dbReference type="HOGENOM" id="CLU_2106444_0_0_3"/>
<dbReference type="CDD" id="cd00130">
    <property type="entry name" value="PAS"/>
    <property type="match status" value="1"/>
</dbReference>
<name>U5QJM4_GLOK1</name>
<dbReference type="InterPro" id="IPR035965">
    <property type="entry name" value="PAS-like_dom_sf"/>
</dbReference>
<dbReference type="AlphaFoldDB" id="U5QJM4"/>
<dbReference type="SMART" id="SM00091">
    <property type="entry name" value="PAS"/>
    <property type="match status" value="1"/>
</dbReference>
<dbReference type="KEGG" id="glj:GKIL_2885"/>
<dbReference type="Proteomes" id="UP000017396">
    <property type="component" value="Chromosome"/>
</dbReference>
<keyword evidence="3" id="KW-1185">Reference proteome</keyword>
<feature type="domain" description="PAS" evidence="1">
    <location>
        <begin position="1"/>
        <end position="45"/>
    </location>
</feature>
<dbReference type="InterPro" id="IPR013767">
    <property type="entry name" value="PAS_fold"/>
</dbReference>
<sequence>MTILEQIKQRTDVPVVVTDQQGFVTYVNERFCAVFGWSAAEIRGQLITAIIPDSFHASHHLGFSRFLTTQKSTILNHPMRLKGVTRDGRQIEAEHLIAAEEHQGEWVFMATLRPLLPLDG</sequence>
<dbReference type="EMBL" id="CP003587">
    <property type="protein sequence ID" value="AGY59131.1"/>
    <property type="molecule type" value="Genomic_DNA"/>
</dbReference>
<evidence type="ECO:0000259" key="1">
    <source>
        <dbReference type="PROSITE" id="PS50112"/>
    </source>
</evidence>
<dbReference type="STRING" id="1183438.GKIL_2885"/>
<dbReference type="PROSITE" id="PS50112">
    <property type="entry name" value="PAS"/>
    <property type="match status" value="1"/>
</dbReference>
<dbReference type="eggNOG" id="COG3829">
    <property type="taxonomic scope" value="Bacteria"/>
</dbReference>
<reference evidence="2 3" key="1">
    <citation type="journal article" date="2013" name="PLoS ONE">
        <title>Cultivation and Complete Genome Sequencing of Gloeobacter kilaueensis sp. nov., from a Lava Cave in Kilauea Caldera, Hawai'i.</title>
        <authorList>
            <person name="Saw J.H."/>
            <person name="Schatz M."/>
            <person name="Brown M.V."/>
            <person name="Kunkel D.D."/>
            <person name="Foster J.S."/>
            <person name="Shick H."/>
            <person name="Christensen S."/>
            <person name="Hou S."/>
            <person name="Wan X."/>
            <person name="Donachie S.P."/>
        </authorList>
    </citation>
    <scope>NUCLEOTIDE SEQUENCE [LARGE SCALE GENOMIC DNA]</scope>
    <source>
        <strain evidence="3">JS</strain>
    </source>
</reference>
<evidence type="ECO:0000313" key="2">
    <source>
        <dbReference type="EMBL" id="AGY59131.1"/>
    </source>
</evidence>
<organism evidence="2 3">
    <name type="scientific">Gloeobacter kilaueensis (strain ATCC BAA-2537 / CCAP 1431/1 / ULC 316 / JS1)</name>
    <dbReference type="NCBI Taxonomy" id="1183438"/>
    <lineage>
        <taxon>Bacteria</taxon>
        <taxon>Bacillati</taxon>
        <taxon>Cyanobacteriota</taxon>
        <taxon>Cyanophyceae</taxon>
        <taxon>Gloeobacterales</taxon>
        <taxon>Gloeobacteraceae</taxon>
        <taxon>Gloeobacter</taxon>
    </lineage>
</organism>
<dbReference type="GO" id="GO:0006355">
    <property type="term" value="P:regulation of DNA-templated transcription"/>
    <property type="evidence" value="ECO:0007669"/>
    <property type="project" value="InterPro"/>
</dbReference>
<dbReference type="InterPro" id="IPR000014">
    <property type="entry name" value="PAS"/>
</dbReference>
<accession>U5QJM4</accession>
<protein>
    <submittedName>
        <fullName evidence="2">PAS/PAC sensor protein</fullName>
    </submittedName>
</protein>